<dbReference type="PANTHER" id="PTHR21525:SF9">
    <property type="entry name" value="CHANNEL_COLICIN DOMAIN-CONTAINING PROTEIN"/>
    <property type="match status" value="1"/>
</dbReference>
<dbReference type="EMBL" id="CP104064">
    <property type="protein sequence ID" value="WAH37120.1"/>
    <property type="molecule type" value="Genomic_DNA"/>
</dbReference>
<organism evidence="3 4">
    <name type="scientific">Alicyclobacillus dauci</name>
    <dbReference type="NCBI Taxonomy" id="1475485"/>
    <lineage>
        <taxon>Bacteria</taxon>
        <taxon>Bacillati</taxon>
        <taxon>Bacillota</taxon>
        <taxon>Bacilli</taxon>
        <taxon>Bacillales</taxon>
        <taxon>Alicyclobacillaceae</taxon>
        <taxon>Alicyclobacillus</taxon>
    </lineage>
</organism>
<dbReference type="PANTHER" id="PTHR21525">
    <property type="entry name" value="MOTILE SPERM PROTEIN"/>
    <property type="match status" value="1"/>
</dbReference>
<name>A0ABY6Z2Z7_9BACL</name>
<accession>A0ABY6Z2Z7</accession>
<evidence type="ECO:0000256" key="1">
    <source>
        <dbReference type="SAM" id="MobiDB-lite"/>
    </source>
</evidence>
<keyword evidence="4" id="KW-1185">Reference proteome</keyword>
<sequence length="138" mass="14388">MAMFEKVWENMFEGGSLWAGVINGGLAQVQDTVALTSGRMKADDYAVRSTRNVTTALGTMAGVEYGAVLGSAVLPGVGTIIGSIVGGIVGDQVGTFAGSQAGNMLFKRTRNYESPKQVKELTMSSSDASQTDEVSTVQ</sequence>
<evidence type="ECO:0000259" key="2">
    <source>
        <dbReference type="Pfam" id="PF13488"/>
    </source>
</evidence>
<reference evidence="3" key="1">
    <citation type="submission" date="2022-08" db="EMBL/GenBank/DDBJ databases">
        <title>Alicyclobacillus dauci DSM2870, complete genome.</title>
        <authorList>
            <person name="Wang Q."/>
            <person name="Cai R."/>
            <person name="Wang Z."/>
        </authorList>
    </citation>
    <scope>NUCLEOTIDE SEQUENCE</scope>
    <source>
        <strain evidence="3">DSM 28700</strain>
    </source>
</reference>
<dbReference type="Proteomes" id="UP001164803">
    <property type="component" value="Chromosome"/>
</dbReference>
<dbReference type="Pfam" id="PF13488">
    <property type="entry name" value="Gly-zipper_Omp"/>
    <property type="match status" value="1"/>
</dbReference>
<dbReference type="RefSeq" id="WP_268044563.1">
    <property type="nucleotide sequence ID" value="NZ_CP104064.1"/>
</dbReference>
<proteinExistence type="predicted"/>
<gene>
    <name evidence="3" type="ORF">NZD86_00635</name>
</gene>
<dbReference type="InterPro" id="IPR039567">
    <property type="entry name" value="Gly-zipper"/>
</dbReference>
<protein>
    <recommendedName>
        <fullName evidence="2">Glycine zipper domain-containing protein</fullName>
    </recommendedName>
</protein>
<feature type="region of interest" description="Disordered" evidence="1">
    <location>
        <begin position="117"/>
        <end position="138"/>
    </location>
</feature>
<evidence type="ECO:0000313" key="3">
    <source>
        <dbReference type="EMBL" id="WAH37120.1"/>
    </source>
</evidence>
<feature type="domain" description="Glycine zipper" evidence="2">
    <location>
        <begin position="58"/>
        <end position="98"/>
    </location>
</feature>
<feature type="compositionally biased region" description="Polar residues" evidence="1">
    <location>
        <begin position="122"/>
        <end position="138"/>
    </location>
</feature>
<evidence type="ECO:0000313" key="4">
    <source>
        <dbReference type="Proteomes" id="UP001164803"/>
    </source>
</evidence>